<gene>
    <name evidence="1" type="ORF">L6452_05703</name>
</gene>
<comment type="caution">
    <text evidence="1">The sequence shown here is derived from an EMBL/GenBank/DDBJ whole genome shotgun (WGS) entry which is preliminary data.</text>
</comment>
<sequence length="442" mass="48791">MIDFILDPPTCFPHRRTTQAIVEFNVDAEAEQNIITPITGDLHWSPTTTNVTEEYFLNFTRTEVKSKQLMHLEAESSITPDVEVDGQEKERQEDEAKKGNLRKRGKEKLSKKSRGCLRESVEDQHRMRRKEDVKEKAELDKRDFAKTRDKKAKKKVVKGKSPTIGSKVATSPFYGSVSSRVPTTAKDLLDDSACATVIGGSGSDCSFYGMLDAISVAPRTPVPSQLRFPSAHPDQVFEMSKVTNNAEKRCQHTTLLPKQNIHNPVYQENHLVQSEDGKDSCTTPPKITVLIGSAPSGQTRQFTTPKIIEHYEVLMGHKLNMEKGLKKPESCAFATLMQGISKDMRMRSSLLWQLKENLGRSGGKESASSVLMGPPTTEFGDLSTTNTTLVGTGAPQVGPHSASGPSPMVEILAELKNINNRLTLIEDRMRVIAGLTDGSQGP</sequence>
<dbReference type="EMBL" id="CM042048">
    <property type="protein sequence ID" value="KAI3758151.1"/>
    <property type="molecule type" value="Genomic_DNA"/>
</dbReference>
<protein>
    <submittedName>
        <fullName evidence="1">Uncharacterized protein</fullName>
    </submittedName>
</protein>
<reference evidence="1 2" key="2">
    <citation type="journal article" date="2022" name="Mol. Ecol. Resour.">
        <title>The genomes of chicory, endive, great burdock and yacon provide insights into Asteraceae paleo-polyploidization history and plant inulin production.</title>
        <authorList>
            <person name="Fan W."/>
            <person name="Wang S."/>
            <person name="Wang H."/>
            <person name="Wang A."/>
            <person name="Jiang F."/>
            <person name="Liu H."/>
            <person name="Zhao H."/>
            <person name="Xu D."/>
            <person name="Zhang Y."/>
        </authorList>
    </citation>
    <scope>NUCLEOTIDE SEQUENCE [LARGE SCALE GENOMIC DNA]</scope>
    <source>
        <strain evidence="2">cv. Niubang</strain>
    </source>
</reference>
<evidence type="ECO:0000313" key="2">
    <source>
        <dbReference type="Proteomes" id="UP001055879"/>
    </source>
</evidence>
<organism evidence="1 2">
    <name type="scientific">Arctium lappa</name>
    <name type="common">Greater burdock</name>
    <name type="synonym">Lappa major</name>
    <dbReference type="NCBI Taxonomy" id="4217"/>
    <lineage>
        <taxon>Eukaryota</taxon>
        <taxon>Viridiplantae</taxon>
        <taxon>Streptophyta</taxon>
        <taxon>Embryophyta</taxon>
        <taxon>Tracheophyta</taxon>
        <taxon>Spermatophyta</taxon>
        <taxon>Magnoliopsida</taxon>
        <taxon>eudicotyledons</taxon>
        <taxon>Gunneridae</taxon>
        <taxon>Pentapetalae</taxon>
        <taxon>asterids</taxon>
        <taxon>campanulids</taxon>
        <taxon>Asterales</taxon>
        <taxon>Asteraceae</taxon>
        <taxon>Carduoideae</taxon>
        <taxon>Cardueae</taxon>
        <taxon>Arctiinae</taxon>
        <taxon>Arctium</taxon>
    </lineage>
</organism>
<accession>A0ACB9EHF3</accession>
<keyword evidence="2" id="KW-1185">Reference proteome</keyword>
<evidence type="ECO:0000313" key="1">
    <source>
        <dbReference type="EMBL" id="KAI3758151.1"/>
    </source>
</evidence>
<reference evidence="2" key="1">
    <citation type="journal article" date="2022" name="Mol. Ecol. Resour.">
        <title>The genomes of chicory, endive, great burdock and yacon provide insights into Asteraceae palaeo-polyploidization history and plant inulin production.</title>
        <authorList>
            <person name="Fan W."/>
            <person name="Wang S."/>
            <person name="Wang H."/>
            <person name="Wang A."/>
            <person name="Jiang F."/>
            <person name="Liu H."/>
            <person name="Zhao H."/>
            <person name="Xu D."/>
            <person name="Zhang Y."/>
        </authorList>
    </citation>
    <scope>NUCLEOTIDE SEQUENCE [LARGE SCALE GENOMIC DNA]</scope>
    <source>
        <strain evidence="2">cv. Niubang</strain>
    </source>
</reference>
<proteinExistence type="predicted"/>
<name>A0ACB9EHF3_ARCLA</name>
<dbReference type="Proteomes" id="UP001055879">
    <property type="component" value="Linkage Group LG02"/>
</dbReference>